<name>C4GFB6_9NEIS</name>
<dbReference type="AlphaFoldDB" id="C4GFB6"/>
<gene>
    <name evidence="1" type="ORF">GCWU000324_00833</name>
</gene>
<reference evidence="1" key="1">
    <citation type="submission" date="2009-04" db="EMBL/GenBank/DDBJ databases">
        <authorList>
            <person name="Weinstock G."/>
            <person name="Sodergren E."/>
            <person name="Clifton S."/>
            <person name="Fulton L."/>
            <person name="Fulton B."/>
            <person name="Courtney L."/>
            <person name="Fronick C."/>
            <person name="Harrison M."/>
            <person name="Strong C."/>
            <person name="Farmer C."/>
            <person name="Delahaunty K."/>
            <person name="Markovic C."/>
            <person name="Hall O."/>
            <person name="Minx P."/>
            <person name="Tomlinson C."/>
            <person name="Mitreva M."/>
            <person name="Nelson J."/>
            <person name="Hou S."/>
            <person name="Wollam A."/>
            <person name="Pepin K.H."/>
            <person name="Johnson M."/>
            <person name="Bhonagiri V."/>
            <person name="Nash W.E."/>
            <person name="Warren W."/>
            <person name="Chinwalla A."/>
            <person name="Mardis E.R."/>
            <person name="Wilson R.K."/>
        </authorList>
    </citation>
    <scope>NUCLEOTIDE SEQUENCE [LARGE SCALE GENOMIC DNA]</scope>
    <source>
        <strain evidence="1">ATCC 51147</strain>
    </source>
</reference>
<keyword evidence="2" id="KW-1185">Reference proteome</keyword>
<evidence type="ECO:0000313" key="1">
    <source>
        <dbReference type="EMBL" id="EEP68922.1"/>
    </source>
</evidence>
<comment type="caution">
    <text evidence="1">The sequence shown here is derived from an EMBL/GenBank/DDBJ whole genome shotgun (WGS) entry which is preliminary data.</text>
</comment>
<sequence>MGAGCHAGGCCQIFSFVLDAFSGCLLLIPLGSLKTLSCLFC</sequence>
<dbReference type="HOGENOM" id="CLU_3271396_0_0_4"/>
<evidence type="ECO:0000313" key="2">
    <source>
        <dbReference type="Proteomes" id="UP000003009"/>
    </source>
</evidence>
<protein>
    <submittedName>
        <fullName evidence="1">Uncharacterized protein</fullName>
    </submittedName>
</protein>
<accession>C4GFB6</accession>
<proteinExistence type="predicted"/>
<dbReference type="EMBL" id="ACJW02000002">
    <property type="protein sequence ID" value="EEP68922.1"/>
    <property type="molecule type" value="Genomic_DNA"/>
</dbReference>
<organism evidence="1 2">
    <name type="scientific">Kingella oralis ATCC 51147</name>
    <dbReference type="NCBI Taxonomy" id="629741"/>
    <lineage>
        <taxon>Bacteria</taxon>
        <taxon>Pseudomonadati</taxon>
        <taxon>Pseudomonadota</taxon>
        <taxon>Betaproteobacteria</taxon>
        <taxon>Neisseriales</taxon>
        <taxon>Neisseriaceae</taxon>
        <taxon>Kingella</taxon>
    </lineage>
</organism>
<dbReference type="Proteomes" id="UP000003009">
    <property type="component" value="Unassembled WGS sequence"/>
</dbReference>